<dbReference type="EMBL" id="JAMKFB020000005">
    <property type="protein sequence ID" value="KAL0192150.1"/>
    <property type="molecule type" value="Genomic_DNA"/>
</dbReference>
<evidence type="ECO:0000313" key="1">
    <source>
        <dbReference type="EMBL" id="KAL0192150.1"/>
    </source>
</evidence>
<dbReference type="AlphaFoldDB" id="A0ABD0R0X2"/>
<gene>
    <name evidence="1" type="ORF">M9458_010446</name>
</gene>
<organism evidence="1 2">
    <name type="scientific">Cirrhinus mrigala</name>
    <name type="common">Mrigala</name>
    <dbReference type="NCBI Taxonomy" id="683832"/>
    <lineage>
        <taxon>Eukaryota</taxon>
        <taxon>Metazoa</taxon>
        <taxon>Chordata</taxon>
        <taxon>Craniata</taxon>
        <taxon>Vertebrata</taxon>
        <taxon>Euteleostomi</taxon>
        <taxon>Actinopterygii</taxon>
        <taxon>Neopterygii</taxon>
        <taxon>Teleostei</taxon>
        <taxon>Ostariophysi</taxon>
        <taxon>Cypriniformes</taxon>
        <taxon>Cyprinidae</taxon>
        <taxon>Labeoninae</taxon>
        <taxon>Labeonini</taxon>
        <taxon>Cirrhinus</taxon>
    </lineage>
</organism>
<comment type="caution">
    <text evidence="1">The sequence shown here is derived from an EMBL/GenBank/DDBJ whole genome shotgun (WGS) entry which is preliminary data.</text>
</comment>
<feature type="non-terminal residue" evidence="1">
    <location>
        <position position="1"/>
    </location>
</feature>
<proteinExistence type="predicted"/>
<keyword evidence="2" id="KW-1185">Reference proteome</keyword>
<name>A0ABD0R0X2_CIRMR</name>
<feature type="non-terminal residue" evidence="1">
    <location>
        <position position="77"/>
    </location>
</feature>
<dbReference type="Proteomes" id="UP001529510">
    <property type="component" value="Unassembled WGS sequence"/>
</dbReference>
<accession>A0ABD0R0X2</accession>
<evidence type="ECO:0000313" key="2">
    <source>
        <dbReference type="Proteomes" id="UP001529510"/>
    </source>
</evidence>
<protein>
    <submittedName>
        <fullName evidence="1">Uncharacterized protein</fullName>
    </submittedName>
</protein>
<reference evidence="1 2" key="1">
    <citation type="submission" date="2024-05" db="EMBL/GenBank/DDBJ databases">
        <title>Genome sequencing and assembly of Indian major carp, Cirrhinus mrigala (Hamilton, 1822).</title>
        <authorList>
            <person name="Mohindra V."/>
            <person name="Chowdhury L.M."/>
            <person name="Lal K."/>
            <person name="Jena J.K."/>
        </authorList>
    </citation>
    <scope>NUCLEOTIDE SEQUENCE [LARGE SCALE GENOMIC DNA]</scope>
    <source>
        <strain evidence="1">CM1030</strain>
        <tissue evidence="1">Blood</tissue>
    </source>
</reference>
<sequence length="77" mass="8204">AAMLLRAAKGIGVEVFKAPSPEPSQLDDDPPHPAPVYFFQEVHEELTKTSCLSSSLSATLDGGAARGYVDVPRVEHV</sequence>